<name>A0A165IRU0_XYLHT</name>
<dbReference type="AlphaFoldDB" id="A0A165IRU0"/>
<dbReference type="InParanoid" id="A0A165IRU0"/>
<proteinExistence type="predicted"/>
<organism evidence="1 2">
    <name type="scientific">Xylona heveae (strain CBS 132557 / TC161)</name>
    <dbReference type="NCBI Taxonomy" id="1328760"/>
    <lineage>
        <taxon>Eukaryota</taxon>
        <taxon>Fungi</taxon>
        <taxon>Dikarya</taxon>
        <taxon>Ascomycota</taxon>
        <taxon>Pezizomycotina</taxon>
        <taxon>Xylonomycetes</taxon>
        <taxon>Xylonales</taxon>
        <taxon>Xylonaceae</taxon>
        <taxon>Xylona</taxon>
    </lineage>
</organism>
<reference evidence="1 2" key="1">
    <citation type="journal article" date="2016" name="Fungal Biol.">
        <title>The genome of Xylona heveae provides a window into fungal endophytism.</title>
        <authorList>
            <person name="Gazis R."/>
            <person name="Kuo A."/>
            <person name="Riley R."/>
            <person name="LaButti K."/>
            <person name="Lipzen A."/>
            <person name="Lin J."/>
            <person name="Amirebrahimi M."/>
            <person name="Hesse C.N."/>
            <person name="Spatafora J.W."/>
            <person name="Henrissat B."/>
            <person name="Hainaut M."/>
            <person name="Grigoriev I.V."/>
            <person name="Hibbett D.S."/>
        </authorList>
    </citation>
    <scope>NUCLEOTIDE SEQUENCE [LARGE SCALE GENOMIC DNA]</scope>
    <source>
        <strain evidence="1 2">TC161</strain>
    </source>
</reference>
<dbReference type="EMBL" id="KV407455">
    <property type="protein sequence ID" value="KZF25293.1"/>
    <property type="molecule type" value="Genomic_DNA"/>
</dbReference>
<dbReference type="OMA" id="ARSAFAW"/>
<keyword evidence="2" id="KW-1185">Reference proteome</keyword>
<protein>
    <submittedName>
        <fullName evidence="1">Uncharacterized protein</fullName>
    </submittedName>
</protein>
<dbReference type="RefSeq" id="XP_018190848.1">
    <property type="nucleotide sequence ID" value="XM_018335794.1"/>
</dbReference>
<dbReference type="STRING" id="1328760.A0A165IRU0"/>
<dbReference type="OrthoDB" id="5272500at2759"/>
<evidence type="ECO:0000313" key="1">
    <source>
        <dbReference type="EMBL" id="KZF25293.1"/>
    </source>
</evidence>
<accession>A0A165IRU0</accession>
<dbReference type="Proteomes" id="UP000076632">
    <property type="component" value="Unassembled WGS sequence"/>
</dbReference>
<sequence>MSLPTSPFVLHPDDVAYLESCEEFQRLRQSLAKEDDDDDFCDEHCPATESQRRDVILHRDIVRILIAPVLRSHERAAQLAESRLKRSKSAELERAFKGEARGAFLWLQCFVSDEGEWCSTQGCPGCTVHYVLESESTVRIALVASRLSAHLPAASDPSVPLLDFEFWQRSMHDALDQDSFWGPGHWEDILHRALRLERGIQELMSQALALEDALRHSGGHSSSPLLSKFADVSCALSPPASLKICKSQMADHQLRLIEEEARWIRNLVVAWSSAFADPSSPSSPATSPGIMAPFRRRSLTAWT</sequence>
<evidence type="ECO:0000313" key="2">
    <source>
        <dbReference type="Proteomes" id="UP000076632"/>
    </source>
</evidence>
<gene>
    <name evidence="1" type="ORF">L228DRAFT_280545</name>
</gene>
<dbReference type="GeneID" id="28900931"/>